<dbReference type="Gene3D" id="6.10.250.3440">
    <property type="match status" value="1"/>
</dbReference>
<keyword evidence="4" id="KW-0689">Ribosomal protein</keyword>
<accession>A0A183SLQ2</accession>
<dbReference type="PANTHER" id="PTHR13359">
    <property type="entry name" value="39S RIBOSOMAL PROTEIN L40, MITOCHONDRIAL"/>
    <property type="match status" value="1"/>
</dbReference>
<dbReference type="EMBL" id="UYSU01033132">
    <property type="protein sequence ID" value="VDL91535.1"/>
    <property type="molecule type" value="Genomic_DNA"/>
</dbReference>
<keyword evidence="5" id="KW-0496">Mitochondrion</keyword>
<reference evidence="9 10" key="2">
    <citation type="submission" date="2018-11" db="EMBL/GenBank/DDBJ databases">
        <authorList>
            <consortium name="Pathogen Informatics"/>
        </authorList>
    </citation>
    <scope>NUCLEOTIDE SEQUENCE [LARGE SCALE GENOMIC DNA]</scope>
    <source>
        <strain evidence="9 10">NST_G2</strain>
    </source>
</reference>
<keyword evidence="10" id="KW-1185">Reference proteome</keyword>
<evidence type="ECO:0000256" key="1">
    <source>
        <dbReference type="ARBA" id="ARBA00004173"/>
    </source>
</evidence>
<dbReference type="GO" id="GO:0005762">
    <property type="term" value="C:mitochondrial large ribosomal subunit"/>
    <property type="evidence" value="ECO:0007669"/>
    <property type="project" value="InterPro"/>
</dbReference>
<evidence type="ECO:0000256" key="2">
    <source>
        <dbReference type="ARBA" id="ARBA00009360"/>
    </source>
</evidence>
<dbReference type="PANTHER" id="PTHR13359:SF2">
    <property type="entry name" value="LARGE RIBOSOMAL SUBUNIT PROTEIN ML40"/>
    <property type="match status" value="1"/>
</dbReference>
<gene>
    <name evidence="9" type="ORF">SSLN_LOCUS5150</name>
</gene>
<evidence type="ECO:0000256" key="3">
    <source>
        <dbReference type="ARBA" id="ARBA00022946"/>
    </source>
</evidence>
<dbReference type="OrthoDB" id="5977625at2759"/>
<evidence type="ECO:0000256" key="5">
    <source>
        <dbReference type="ARBA" id="ARBA00023128"/>
    </source>
</evidence>
<dbReference type="AlphaFoldDB" id="A0A183SLQ2"/>
<name>A0A183SLQ2_SCHSO</name>
<feature type="region of interest" description="Disordered" evidence="8">
    <location>
        <begin position="1"/>
        <end position="23"/>
    </location>
</feature>
<sequence length="261" mass="30010">MGSTMIFGSFQDHRESSGQKCAKSTPWIGTPVSLICLRSQCSRAEPPKKKKRVDPQQEQLRIRRKTKRIEREIKRLSRQGRKLKPVEEIEGDRQLYREEAYPHFNPPTLLLVLISERRRPPVELSEAEVDSRATLMKDWTRYQWSLVRQEQAKLTSVMAAQKRALRILSATSPRLYLAAIQPCIGGTNNDLPIRFEGPYASPPLPPDLYEAPDGERVDTTHTFDYEFELDRRFIVDAKKSKFVLIKGGSTRKAVDSESQLD</sequence>
<dbReference type="Proteomes" id="UP000275846">
    <property type="component" value="Unassembled WGS sequence"/>
</dbReference>
<proteinExistence type="inferred from homology"/>
<reference evidence="11" key="1">
    <citation type="submission" date="2016-06" db="UniProtKB">
        <authorList>
            <consortium name="WormBaseParasite"/>
        </authorList>
    </citation>
    <scope>IDENTIFICATION</scope>
</reference>
<keyword evidence="6" id="KW-0687">Ribonucleoprotein</keyword>
<evidence type="ECO:0000256" key="4">
    <source>
        <dbReference type="ARBA" id="ARBA00022980"/>
    </source>
</evidence>
<evidence type="ECO:0000256" key="7">
    <source>
        <dbReference type="ARBA" id="ARBA00035192"/>
    </source>
</evidence>
<evidence type="ECO:0000313" key="9">
    <source>
        <dbReference type="EMBL" id="VDL91535.1"/>
    </source>
</evidence>
<dbReference type="STRING" id="70667.A0A183SLQ2"/>
<dbReference type="InterPro" id="IPR019192">
    <property type="entry name" value="Ribosomal_mL40"/>
</dbReference>
<keyword evidence="3" id="KW-0809">Transit peptide</keyword>
<evidence type="ECO:0000313" key="11">
    <source>
        <dbReference type="WBParaSite" id="SSLN_0000531301-mRNA-1"/>
    </source>
</evidence>
<evidence type="ECO:0000313" key="10">
    <source>
        <dbReference type="Proteomes" id="UP000275846"/>
    </source>
</evidence>
<comment type="subcellular location">
    <subcellularLocation>
        <location evidence="1">Mitochondrion</location>
    </subcellularLocation>
</comment>
<organism evidence="11">
    <name type="scientific">Schistocephalus solidus</name>
    <name type="common">Tapeworm</name>
    <dbReference type="NCBI Taxonomy" id="70667"/>
    <lineage>
        <taxon>Eukaryota</taxon>
        <taxon>Metazoa</taxon>
        <taxon>Spiralia</taxon>
        <taxon>Lophotrochozoa</taxon>
        <taxon>Platyhelminthes</taxon>
        <taxon>Cestoda</taxon>
        <taxon>Eucestoda</taxon>
        <taxon>Diphyllobothriidea</taxon>
        <taxon>Diphyllobothriidae</taxon>
        <taxon>Schistocephalus</taxon>
    </lineage>
</organism>
<evidence type="ECO:0000256" key="6">
    <source>
        <dbReference type="ARBA" id="ARBA00023274"/>
    </source>
</evidence>
<dbReference type="WBParaSite" id="SSLN_0000531301-mRNA-1">
    <property type="protein sequence ID" value="SSLN_0000531301-mRNA-1"/>
    <property type="gene ID" value="SSLN_0000531301"/>
</dbReference>
<comment type="similarity">
    <text evidence="2">Belongs to the mitochondrion-specific ribosomal protein mL40 family.</text>
</comment>
<evidence type="ECO:0000256" key="8">
    <source>
        <dbReference type="SAM" id="MobiDB-lite"/>
    </source>
</evidence>
<protein>
    <recommendedName>
        <fullName evidence="7">Large ribosomal subunit protein mL40</fullName>
    </recommendedName>
</protein>
<dbReference type="InterPro" id="IPR039145">
    <property type="entry name" value="Ribosomal_mL40_metazoa/plant"/>
</dbReference>
<dbReference type="Pfam" id="PF09812">
    <property type="entry name" value="MRP-L28"/>
    <property type="match status" value="1"/>
</dbReference>